<dbReference type="AlphaFoldDB" id="A0A5M3WIA4"/>
<accession>A0A5M3WIA4</accession>
<reference evidence="1 2" key="1">
    <citation type="submission" date="2019-10" db="EMBL/GenBank/DDBJ databases">
        <title>Whole genome shotgun sequence of Acrocarpospora corrugata NBRC 13972.</title>
        <authorList>
            <person name="Ichikawa N."/>
            <person name="Kimura A."/>
            <person name="Kitahashi Y."/>
            <person name="Komaki H."/>
            <person name="Oguchi A."/>
        </authorList>
    </citation>
    <scope>NUCLEOTIDE SEQUENCE [LARGE SCALE GENOMIC DNA]</scope>
    <source>
        <strain evidence="1 2">NBRC 13972</strain>
    </source>
</reference>
<organism evidence="1 2">
    <name type="scientific">Acrocarpospora corrugata</name>
    <dbReference type="NCBI Taxonomy" id="35763"/>
    <lineage>
        <taxon>Bacteria</taxon>
        <taxon>Bacillati</taxon>
        <taxon>Actinomycetota</taxon>
        <taxon>Actinomycetes</taxon>
        <taxon>Streptosporangiales</taxon>
        <taxon>Streptosporangiaceae</taxon>
        <taxon>Acrocarpospora</taxon>
    </lineage>
</organism>
<evidence type="ECO:0000313" key="2">
    <source>
        <dbReference type="Proteomes" id="UP000334990"/>
    </source>
</evidence>
<dbReference type="EMBL" id="BLAD01000128">
    <property type="protein sequence ID" value="GES06088.1"/>
    <property type="molecule type" value="Genomic_DNA"/>
</dbReference>
<keyword evidence="2" id="KW-1185">Reference proteome</keyword>
<dbReference type="Proteomes" id="UP000334990">
    <property type="component" value="Unassembled WGS sequence"/>
</dbReference>
<comment type="caution">
    <text evidence="1">The sequence shown here is derived from an EMBL/GenBank/DDBJ whole genome shotgun (WGS) entry which is preliminary data.</text>
</comment>
<dbReference type="RefSeq" id="WP_155342022.1">
    <property type="nucleotide sequence ID" value="NZ_BAAABN010000021.1"/>
</dbReference>
<protein>
    <submittedName>
        <fullName evidence="1">Uncharacterized protein</fullName>
    </submittedName>
</protein>
<gene>
    <name evidence="1" type="ORF">Acor_81570</name>
</gene>
<sequence length="49" mass="5084">MAVASQHAGEEATIAFLPRDGMHLNPLICETKTKGEESVTADDIAASVG</sequence>
<proteinExistence type="predicted"/>
<evidence type="ECO:0000313" key="1">
    <source>
        <dbReference type="EMBL" id="GES06088.1"/>
    </source>
</evidence>
<name>A0A5M3WIA4_9ACTN</name>